<dbReference type="AlphaFoldDB" id="A0A0F9NUQ9"/>
<accession>A0A0F9NUQ9</accession>
<feature type="transmembrane region" description="Helical" evidence="1">
    <location>
        <begin position="1161"/>
        <end position="1182"/>
    </location>
</feature>
<reference evidence="2" key="1">
    <citation type="journal article" date="2015" name="Nature">
        <title>Complex archaea that bridge the gap between prokaryotes and eukaryotes.</title>
        <authorList>
            <person name="Spang A."/>
            <person name="Saw J.H."/>
            <person name="Jorgensen S.L."/>
            <person name="Zaremba-Niedzwiedzka K."/>
            <person name="Martijn J."/>
            <person name="Lind A.E."/>
            <person name="van Eijk R."/>
            <person name="Schleper C."/>
            <person name="Guy L."/>
            <person name="Ettema T.J."/>
        </authorList>
    </citation>
    <scope>NUCLEOTIDE SEQUENCE</scope>
</reference>
<name>A0A0F9NUQ9_9ZZZZ</name>
<keyword evidence="1" id="KW-0812">Transmembrane</keyword>
<dbReference type="EMBL" id="LAZR01003136">
    <property type="protein sequence ID" value="KKN21569.1"/>
    <property type="molecule type" value="Genomic_DNA"/>
</dbReference>
<gene>
    <name evidence="2" type="ORF">LCGC14_0924010</name>
</gene>
<organism evidence="2">
    <name type="scientific">marine sediment metagenome</name>
    <dbReference type="NCBI Taxonomy" id="412755"/>
    <lineage>
        <taxon>unclassified sequences</taxon>
        <taxon>metagenomes</taxon>
        <taxon>ecological metagenomes</taxon>
    </lineage>
</organism>
<evidence type="ECO:0000313" key="2">
    <source>
        <dbReference type="EMBL" id="KKN21569.1"/>
    </source>
</evidence>
<comment type="caution">
    <text evidence="2">The sequence shown here is derived from an EMBL/GenBank/DDBJ whole genome shotgun (WGS) entry which is preliminary data.</text>
</comment>
<evidence type="ECO:0000256" key="1">
    <source>
        <dbReference type="SAM" id="Phobius"/>
    </source>
</evidence>
<keyword evidence="1" id="KW-0472">Membrane</keyword>
<proteinExistence type="predicted"/>
<sequence>MRKKYKIIILIIVFTFSSMIIPSHNFSIKKVELGKRYGGNTPHYSGETVFNKEWLKNNDFSTQDNWFSEKGGQGDNTTVDASISSGQANYKVIGENNTFEVLAGQANSSTWFGWGIYNNSDFLLPDVAEINATGGYVYHYLDESENGGAGQVHNFPSVHFRKNVSLPEDISDYNIINASLEVIFNATVESTVDAPGDTVGQSAIWDSATFYVEIADLNLSYSFRVGENKTTTLGQDSPSILNITDRELTYVSENDLITALNLALDKDPSHSDFTIILGIDIYCEDNDFPDLDEWSALIFKSFNLTFSYERNVDKFSSVSWNQIGNQITGSNIQVTNANLTFKYKIDQNWTTALSPYSEIRILINNNLHPETVRLSTALTTFQDAKVDGFDVTNLILKNVNITISIQVFIANTFELGQNITISIDDIFLNITYVETFSDFETQAYLFLNNENKTSDPFIQLPIENNLNITIKFLDNQTLTHISGATVQLEGKLSGNLNENTSLGLYSIIVNTTNLGIGLWFLNIRSQKNNYVSKLIPFYINVIERPTDFKIFVDSEEKTTNNTVKIKSNEFMNISVIYKDNSSKKHLTGANVSLSGIGDFSESNEQFNFTLNSNSLGLGFFVLTIIAQLQNYTTQTFQLFVEVFKIATEFKLLINGTQKFENDVIQMEVFEYINLTAFYLDNNSKNHLSGAAITILSIGNFSEIGNQYNFSLDSRDLSLGFNVITINAQLDTYETQTIQFFIEIFERDSDIQLLVNNIQTNASNIIQVEVNQFLNLTLFYNDNLTKLNLPGASVELINWGNFTEISNQYNYTVDTNDLEQRITILTVQAQLINYKSQAIQFYVKVVERETEIQLYVNSVQTNESDVVKIELNQFLNVTLIYKDNLTKLSIPGAIVQLIGWGNLSEINNQYNFTIDTNDLDQRITILTVRAQLTNYKSQSIRFYVEVFERSSKIQLFLNSEDKTIDPVFELPIRSNLNVTLRFSDNVSGFHIYNASVFLEGTSILLNLTEDLSFMQYTFNIDTTILNIGVNLMKITAYKPNFVIQDINLRITINKIGTEISTVSGDSYISINPGQIANLRIILNDTDFGGTIKGAIVTYTWAYGQGNLTDLNDDGIYEAVLENIPVGVYSITISASGVDDYNFGNYKITLSVNQPVTPSGQTWLVYLLITAIVGASGGFAAYQLHFKYPPLIRKIRKLRKKIKKGRKSKPLFLSNRVETINNALKTQTKILDLVISKIEDKNPNKIEKL</sequence>
<feature type="transmembrane region" description="Helical" evidence="1">
    <location>
        <begin position="7"/>
        <end position="26"/>
    </location>
</feature>
<protein>
    <submittedName>
        <fullName evidence="2">Uncharacterized protein</fullName>
    </submittedName>
</protein>
<keyword evidence="1" id="KW-1133">Transmembrane helix</keyword>